<dbReference type="PANTHER" id="PTHR21731">
    <property type="entry name" value="SYNAPTONEMAL COMPLEX CENTRAL ELEMENT PROTEIN 1-LIKE"/>
    <property type="match status" value="1"/>
</dbReference>
<comment type="similarity">
    <text evidence="1">Belongs to the SYCE family.</text>
</comment>
<dbReference type="PANTHER" id="PTHR21731:SF1">
    <property type="entry name" value="SYNAPTONEMAL COMPLEX CENTRAL ELEMENT PROTEIN 1-LIKE"/>
    <property type="match status" value="1"/>
</dbReference>
<evidence type="ECO:0000256" key="3">
    <source>
        <dbReference type="ARBA" id="ARBA00023254"/>
    </source>
</evidence>
<dbReference type="AlphaFoldDB" id="A0ABD1J1D5"/>
<evidence type="ECO:0000256" key="4">
    <source>
        <dbReference type="SAM" id="Coils"/>
    </source>
</evidence>
<dbReference type="Proteomes" id="UP001591681">
    <property type="component" value="Unassembled WGS sequence"/>
</dbReference>
<dbReference type="InterPro" id="IPR026676">
    <property type="entry name" value="SYCE1"/>
</dbReference>
<evidence type="ECO:0000256" key="1">
    <source>
        <dbReference type="ARBA" id="ARBA00010094"/>
    </source>
</evidence>
<keyword evidence="3" id="KW-0469">Meiosis</keyword>
<sequence length="196" mass="23008">MKLSLKQDSGKEPKVEDLALKLRKLQQAKRALEEELWEVQVLKDKLEQEEENLSSEAFQLEVTLKEKEESLRVLQFKCDEMGQDSQRQQEQNEHKEDLVEQYRCQIQEATLKHRKTRMKFENQLQQLMGQHKNLFAMFIPERLPAEILTAENATAQLLKAEKLRMDQLAEQQEELGVIEKLSMPIEIDMASLTTEV</sequence>
<proteinExistence type="inferred from homology"/>
<organism evidence="5 6">
    <name type="scientific">Coilia grayii</name>
    <name type="common">Gray's grenadier anchovy</name>
    <dbReference type="NCBI Taxonomy" id="363190"/>
    <lineage>
        <taxon>Eukaryota</taxon>
        <taxon>Metazoa</taxon>
        <taxon>Chordata</taxon>
        <taxon>Craniata</taxon>
        <taxon>Vertebrata</taxon>
        <taxon>Euteleostomi</taxon>
        <taxon>Actinopterygii</taxon>
        <taxon>Neopterygii</taxon>
        <taxon>Teleostei</taxon>
        <taxon>Clupei</taxon>
        <taxon>Clupeiformes</taxon>
        <taxon>Clupeoidei</taxon>
        <taxon>Engraulidae</taxon>
        <taxon>Coilinae</taxon>
        <taxon>Coilia</taxon>
    </lineage>
</organism>
<dbReference type="Pfam" id="PF15233">
    <property type="entry name" value="SYCE1"/>
    <property type="match status" value="1"/>
</dbReference>
<evidence type="ECO:0000256" key="2">
    <source>
        <dbReference type="ARBA" id="ARBA00023054"/>
    </source>
</evidence>
<keyword evidence="2 4" id="KW-0175">Coiled coil</keyword>
<gene>
    <name evidence="5" type="ORF">ACEWY4_024209</name>
</gene>
<keyword evidence="6" id="KW-1185">Reference proteome</keyword>
<evidence type="ECO:0008006" key="7">
    <source>
        <dbReference type="Google" id="ProtNLM"/>
    </source>
</evidence>
<evidence type="ECO:0000313" key="6">
    <source>
        <dbReference type="Proteomes" id="UP001591681"/>
    </source>
</evidence>
<name>A0ABD1J1D5_9TELE</name>
<accession>A0ABD1J1D5</accession>
<reference evidence="5 6" key="1">
    <citation type="submission" date="2024-09" db="EMBL/GenBank/DDBJ databases">
        <title>A chromosome-level genome assembly of Gray's grenadier anchovy, Coilia grayii.</title>
        <authorList>
            <person name="Fu Z."/>
        </authorList>
    </citation>
    <scope>NUCLEOTIDE SEQUENCE [LARGE SCALE GENOMIC DNA]</scope>
    <source>
        <strain evidence="5">G4</strain>
        <tissue evidence="5">Muscle</tissue>
    </source>
</reference>
<feature type="coiled-coil region" evidence="4">
    <location>
        <begin position="15"/>
        <end position="112"/>
    </location>
</feature>
<protein>
    <recommendedName>
        <fullName evidence="7">Synaptonemal complex central element protein 1</fullName>
    </recommendedName>
</protein>
<comment type="caution">
    <text evidence="5">The sequence shown here is derived from an EMBL/GenBank/DDBJ whole genome shotgun (WGS) entry which is preliminary data.</text>
</comment>
<evidence type="ECO:0000313" key="5">
    <source>
        <dbReference type="EMBL" id="KAL2080416.1"/>
    </source>
</evidence>
<dbReference type="EMBL" id="JBHFQA010000021">
    <property type="protein sequence ID" value="KAL2080416.1"/>
    <property type="molecule type" value="Genomic_DNA"/>
</dbReference>